<evidence type="ECO:0000313" key="11">
    <source>
        <dbReference type="Proteomes" id="UP000204551"/>
    </source>
</evidence>
<dbReference type="KEGG" id="aalg:AREALGSMS7_02964"/>
<sequence>MIKKFHYYLLLASFLFVQGITAQNKTVSGTVKDDVGTPLPGVNVVEKGTTNGTSTDFDGNYSISISNSGTLVFSSLGFTTIERSVSGVSTINVSMEEDSEQLGEVVVTALGIKREAKAIGYAMTEVQGEELARINVVNPVQSLQGKSPGVSIGASDGGLFGNSKIQIRGVSTLNSSNNQPIFVIDGVILENATSGASADWNASSNDYGNILKNLNPDDYKSVSILKGAAATALYGSRGINGVVLITTKDGSGTRGIGVSVRQSVGFDIVYKGPALQNEYGPGALAGYTDYGNQDGEGNYYQWDTQQFYYNSEGQPSLVNHPWGGLSFGPKFDGRLIEDYDGNMVPYLAQKNNMLDAYQTGINTNTSVALSGGNDKGNFYLSDSYNDRTGTLPNNSFTRNSLMFRGSYNLAPWLRASASVSFTDSNSHNPRNDISQSFFDGTFERIYNTEKYKQNQYWQAPHGGVPNANYGDEFTNVPNRGLWFAYENNNNYNKETVVRPIVTLAADVTDWLTITAEGNMNHYTTEYENKELGSGYANEGGYYELRHNKDVSKTGKLTFNFSKDITEDLSGNLLLGGEIWEQEKSYTRSWTDGGLIVPGRFYLGNSLRTQRGEGGVSDTKQLNSAYFLANLSYKDQLFLDITGRNDWTSALVYTDGTGNNSYFYPSVSGSWVFSEATGTSNWFTFGKLRASWAQVGSDTSPYTINKGYGQGSIDNGGNFVYTNTVNTTLVDRSIKPELKDSFEVGADIRFFGNRLGFDVAYYDETISEQIGNVPLPSESGYNNLLTNIGTLTNSGLELTVMGTPIKGNNFSWNTTFNYWNNTTKIDDVHPDFGDYKSLGGDISYGNFRVGSVAFEGGEYGILYSDSAPKKFESSDPNHPNNGMNQLIWVDSRRGAYFERSGEAEEVGKVQPDFEGSWNNEFNIGNFNMSILLDARYGGHMASYSSRYGTAYGYTESSLYGRDPEHGGVTWTSGYADVQGTQFSDGVIPDGVFAEGQMVTAPNGTSVDVGGMTYQQAYDAGHVEPTHATYYTYRLNSWGNGVINDNWFAEVKYIALRNISLGYNLPKMAASKMGARNIYLGINARNVAYLYNSLPNDINPESFRGTTSSDSFRERSFSPYLASYTFSIAIDF</sequence>
<dbReference type="SUPFAM" id="SSF49464">
    <property type="entry name" value="Carboxypeptidase regulatory domain-like"/>
    <property type="match status" value="1"/>
</dbReference>
<keyword evidence="5 7" id="KW-0472">Membrane</keyword>
<keyword evidence="2 7" id="KW-0813">Transport</keyword>
<dbReference type="Gene3D" id="2.60.40.1120">
    <property type="entry name" value="Carboxypeptidase-like, regulatory domain"/>
    <property type="match status" value="1"/>
</dbReference>
<feature type="signal peptide" evidence="8">
    <location>
        <begin position="1"/>
        <end position="22"/>
    </location>
</feature>
<dbReference type="GO" id="GO:0009279">
    <property type="term" value="C:cell outer membrane"/>
    <property type="evidence" value="ECO:0007669"/>
    <property type="project" value="UniProtKB-SubCell"/>
</dbReference>
<dbReference type="Pfam" id="PF13715">
    <property type="entry name" value="CarbopepD_reg_2"/>
    <property type="match status" value="1"/>
</dbReference>
<evidence type="ECO:0000256" key="6">
    <source>
        <dbReference type="ARBA" id="ARBA00023237"/>
    </source>
</evidence>
<dbReference type="Proteomes" id="UP000204551">
    <property type="component" value="Chromosome"/>
</dbReference>
<dbReference type="InterPro" id="IPR039426">
    <property type="entry name" value="TonB-dep_rcpt-like"/>
</dbReference>
<dbReference type="InterPro" id="IPR037066">
    <property type="entry name" value="Plug_dom_sf"/>
</dbReference>
<accession>A0A221UYF9</accession>
<name>A0A221UYF9_9FLAO</name>
<dbReference type="Gene3D" id="2.40.170.20">
    <property type="entry name" value="TonB-dependent receptor, beta-barrel domain"/>
    <property type="match status" value="1"/>
</dbReference>
<reference evidence="10 11" key="1">
    <citation type="submission" date="2017-07" db="EMBL/GenBank/DDBJ databases">
        <title>Genome Sequence of Arenibacter algicola Strain SMS7 Isolated from a culture of the Diatom Skeletonema marinoi.</title>
        <authorList>
            <person name="Topel M."/>
            <person name="Pinder M.I.M."/>
            <person name="Johansson O.N."/>
            <person name="Kourtchenko O."/>
            <person name="Godhe A."/>
            <person name="Clarke A.K."/>
        </authorList>
    </citation>
    <scope>NUCLEOTIDE SEQUENCE [LARGE SCALE GENOMIC DNA]</scope>
    <source>
        <strain evidence="10 11">SMS7</strain>
    </source>
</reference>
<evidence type="ECO:0000256" key="2">
    <source>
        <dbReference type="ARBA" id="ARBA00022448"/>
    </source>
</evidence>
<evidence type="ECO:0000313" key="10">
    <source>
        <dbReference type="EMBL" id="ASO06397.1"/>
    </source>
</evidence>
<keyword evidence="3 7" id="KW-1134">Transmembrane beta strand</keyword>
<proteinExistence type="inferred from homology"/>
<evidence type="ECO:0000256" key="4">
    <source>
        <dbReference type="ARBA" id="ARBA00022692"/>
    </source>
</evidence>
<dbReference type="PROSITE" id="PS52016">
    <property type="entry name" value="TONB_DEPENDENT_REC_3"/>
    <property type="match status" value="1"/>
</dbReference>
<keyword evidence="6 7" id="KW-0998">Cell outer membrane</keyword>
<evidence type="ECO:0000256" key="5">
    <source>
        <dbReference type="ARBA" id="ARBA00023136"/>
    </source>
</evidence>
<comment type="subcellular location">
    <subcellularLocation>
        <location evidence="1 7">Cell outer membrane</location>
        <topology evidence="1 7">Multi-pass membrane protein</topology>
    </subcellularLocation>
</comment>
<dbReference type="Pfam" id="PF07715">
    <property type="entry name" value="Plug"/>
    <property type="match status" value="1"/>
</dbReference>
<comment type="similarity">
    <text evidence="7">Belongs to the TonB-dependent receptor family.</text>
</comment>
<keyword evidence="4 7" id="KW-0812">Transmembrane</keyword>
<dbReference type="InterPro" id="IPR023996">
    <property type="entry name" value="TonB-dep_OMP_SusC/RagA"/>
</dbReference>
<evidence type="ECO:0000259" key="9">
    <source>
        <dbReference type="Pfam" id="PF07715"/>
    </source>
</evidence>
<dbReference type="InterPro" id="IPR036942">
    <property type="entry name" value="Beta-barrel_TonB_sf"/>
</dbReference>
<gene>
    <name evidence="10" type="ORF">AREALGSMS7_02964</name>
</gene>
<dbReference type="EMBL" id="CP022515">
    <property type="protein sequence ID" value="ASO06397.1"/>
    <property type="molecule type" value="Genomic_DNA"/>
</dbReference>
<dbReference type="SUPFAM" id="SSF56935">
    <property type="entry name" value="Porins"/>
    <property type="match status" value="1"/>
</dbReference>
<dbReference type="InterPro" id="IPR008969">
    <property type="entry name" value="CarboxyPept-like_regulatory"/>
</dbReference>
<dbReference type="RefSeq" id="WP_093978891.1">
    <property type="nucleotide sequence ID" value="NZ_CP022515.1"/>
</dbReference>
<dbReference type="InterPro" id="IPR023997">
    <property type="entry name" value="TonB-dep_OMP_SusC/RagA_CS"/>
</dbReference>
<dbReference type="NCBIfam" id="TIGR04057">
    <property type="entry name" value="SusC_RagA_signa"/>
    <property type="match status" value="1"/>
</dbReference>
<organism evidence="10 11">
    <name type="scientific">Arenibacter algicola</name>
    <dbReference type="NCBI Taxonomy" id="616991"/>
    <lineage>
        <taxon>Bacteria</taxon>
        <taxon>Pseudomonadati</taxon>
        <taxon>Bacteroidota</taxon>
        <taxon>Flavobacteriia</taxon>
        <taxon>Flavobacteriales</taxon>
        <taxon>Flavobacteriaceae</taxon>
        <taxon>Arenibacter</taxon>
    </lineage>
</organism>
<feature type="chain" id="PRO_5012533212" evidence="8">
    <location>
        <begin position="23"/>
        <end position="1130"/>
    </location>
</feature>
<protein>
    <submittedName>
        <fullName evidence="10">TonB-dependent receptor SusC</fullName>
    </submittedName>
</protein>
<feature type="domain" description="TonB-dependent receptor plug" evidence="9">
    <location>
        <begin position="119"/>
        <end position="242"/>
    </location>
</feature>
<keyword evidence="10" id="KW-0675">Receptor</keyword>
<dbReference type="NCBIfam" id="TIGR04056">
    <property type="entry name" value="OMP_RagA_SusC"/>
    <property type="match status" value="1"/>
</dbReference>
<evidence type="ECO:0000256" key="7">
    <source>
        <dbReference type="PROSITE-ProRule" id="PRU01360"/>
    </source>
</evidence>
<evidence type="ECO:0000256" key="8">
    <source>
        <dbReference type="SAM" id="SignalP"/>
    </source>
</evidence>
<evidence type="ECO:0000256" key="1">
    <source>
        <dbReference type="ARBA" id="ARBA00004571"/>
    </source>
</evidence>
<keyword evidence="8" id="KW-0732">Signal</keyword>
<dbReference type="Gene3D" id="2.170.130.10">
    <property type="entry name" value="TonB-dependent receptor, plug domain"/>
    <property type="match status" value="1"/>
</dbReference>
<evidence type="ECO:0000256" key="3">
    <source>
        <dbReference type="ARBA" id="ARBA00022452"/>
    </source>
</evidence>
<dbReference type="AlphaFoldDB" id="A0A221UYF9"/>
<dbReference type="InterPro" id="IPR012910">
    <property type="entry name" value="Plug_dom"/>
</dbReference>